<gene>
    <name evidence="8" type="ORF">FD755_007370</name>
</gene>
<feature type="domain" description="Nop" evidence="7">
    <location>
        <begin position="184"/>
        <end position="291"/>
    </location>
</feature>
<dbReference type="Proteomes" id="UP000326062">
    <property type="component" value="Chromosome 3"/>
</dbReference>
<evidence type="ECO:0000313" key="9">
    <source>
        <dbReference type="Proteomes" id="UP000326062"/>
    </source>
</evidence>
<reference evidence="8 9" key="1">
    <citation type="submission" date="2019-06" db="EMBL/GenBank/DDBJ databases">
        <title>Discovery of a novel chromosome fission-fusion reversal in muntjac.</title>
        <authorList>
            <person name="Mudd A.B."/>
            <person name="Bredeson J.V."/>
            <person name="Baum R."/>
            <person name="Hockemeyer D."/>
            <person name="Rokhsar D.S."/>
        </authorList>
    </citation>
    <scope>NUCLEOTIDE SEQUENCE [LARGE SCALE GENOMIC DNA]</scope>
    <source>
        <strain evidence="8">UCam_UCB_Mr</strain>
        <tissue evidence="8">Fibroblast cell line</tissue>
    </source>
</reference>
<evidence type="ECO:0000256" key="3">
    <source>
        <dbReference type="ARBA" id="ARBA00064370"/>
    </source>
</evidence>
<feature type="coiled-coil region" evidence="4">
    <location>
        <begin position="261"/>
        <end position="291"/>
    </location>
</feature>
<evidence type="ECO:0000256" key="4">
    <source>
        <dbReference type="SAM" id="Coils"/>
    </source>
</evidence>
<evidence type="ECO:0000256" key="6">
    <source>
        <dbReference type="SAM" id="SignalP"/>
    </source>
</evidence>
<dbReference type="GO" id="GO:0032040">
    <property type="term" value="C:small-subunit processome"/>
    <property type="evidence" value="ECO:0007669"/>
    <property type="project" value="InterPro"/>
</dbReference>
<protein>
    <recommendedName>
        <fullName evidence="1">Nucleolar protein 5A</fullName>
    </recommendedName>
</protein>
<dbReference type="Pfam" id="PF01798">
    <property type="entry name" value="Nop"/>
    <property type="match status" value="1"/>
</dbReference>
<name>A0A5J5MGQ3_MUNRE</name>
<dbReference type="EMBL" id="VCEB01000003">
    <property type="protein sequence ID" value="KAB0379586.1"/>
    <property type="molecule type" value="Genomic_DNA"/>
</dbReference>
<dbReference type="InterPro" id="IPR042239">
    <property type="entry name" value="Nop_C"/>
</dbReference>
<dbReference type="InterPro" id="IPR002687">
    <property type="entry name" value="Nop_dom"/>
</dbReference>
<comment type="caution">
    <text evidence="8">The sequence shown here is derived from an EMBL/GenBank/DDBJ whole genome shotgun (WGS) entry which is preliminary data.</text>
</comment>
<dbReference type="PROSITE" id="PS51358">
    <property type="entry name" value="NOP"/>
    <property type="match status" value="1"/>
</dbReference>
<comment type="subunit">
    <text evidence="3">Part of a large pre-ribosomal ribonucleoprotein (RNP) complex, that consists of at least 62 ribosomal proteins, 45 nonribosomal proteins and both pre-rRNA and mature rRNA species. Within this complex directly interacts with TCOF1 in an RNA-independent manner. Core component of box C/D small nucleolar ribonucleoprotein (snoRNP) particles; the core proteins SNU13, NOP56, NOP58 and FBL or FBLL1 assemble stepwise onto the snoRNA. Interacts with NOP1 and NOP58. Interacts with NUFIP1, RUVBL1 and RUVBL2; RUVBL1:RUVBL2 seem to bridge the association of NOP56 with NUFIP1. Part of the small subunit (SSU) processome, composed of more than 70 proteins and the RNA chaperone small nucleolar RNA (snoRNA) U3. Interacts with NOP2 and FBL.</text>
</comment>
<feature type="compositionally biased region" description="Basic and acidic residues" evidence="5">
    <location>
        <begin position="311"/>
        <end position="320"/>
    </location>
</feature>
<keyword evidence="9" id="KW-1185">Reference proteome</keyword>
<accession>A0A5J5MGQ3</accession>
<proteinExistence type="predicted"/>
<comment type="function">
    <text evidence="2">Involved in the early to middle stages of 60S ribosomal subunit biogenesis. Required for the biogenesis of box C/D snoRNAs such U3, U8 and U14 snoRNAs. Part of the small subunit (SSU) processome, first precursor of the small eukaryotic ribosomal subunit. During the assembly of the SSU processome in the nucleolus, many ribosome biogenesis factors, an RNA chaperone and ribosomal proteins associate with the nascent pre-rRNA and work in concert to generate RNA folding, modifications, rearrangements and cleavage as well as targeted degradation of pre-ribosomal RNA by the RNA exosome. Core component of box C/D small nucleolar ribonucleoprotein (snoRNP) complexes that function in methylation of multiple sites on ribosomal RNAs (rRNAs) and messenger RNAs (mRNAs).</text>
</comment>
<dbReference type="AlphaFoldDB" id="A0A5J5MGQ3"/>
<feature type="region of interest" description="Disordered" evidence="5">
    <location>
        <begin position="297"/>
        <end position="397"/>
    </location>
</feature>
<evidence type="ECO:0000256" key="1">
    <source>
        <dbReference type="ARBA" id="ARBA00041388"/>
    </source>
</evidence>
<dbReference type="GO" id="GO:0031428">
    <property type="term" value="C:box C/D methylation guide snoRNP complex"/>
    <property type="evidence" value="ECO:0007669"/>
    <property type="project" value="InterPro"/>
</dbReference>
<dbReference type="GO" id="GO:0030515">
    <property type="term" value="F:snoRNA binding"/>
    <property type="evidence" value="ECO:0007669"/>
    <property type="project" value="InterPro"/>
</dbReference>
<dbReference type="PANTHER" id="PTHR10894">
    <property type="entry name" value="NUCLEOLAR PROTEIN 5 NUCLEOLAR PROTEIN NOP5 NOP58"/>
    <property type="match status" value="1"/>
</dbReference>
<dbReference type="PANTHER" id="PTHR10894:SF0">
    <property type="entry name" value="NUCLEOLAR PROTEIN 56"/>
    <property type="match status" value="1"/>
</dbReference>
<dbReference type="InterPro" id="IPR045056">
    <property type="entry name" value="Nop56/Nop58"/>
</dbReference>
<dbReference type="SUPFAM" id="SSF89124">
    <property type="entry name" value="Nop domain"/>
    <property type="match status" value="1"/>
</dbReference>
<evidence type="ECO:0000256" key="2">
    <source>
        <dbReference type="ARBA" id="ARBA00053627"/>
    </source>
</evidence>
<feature type="signal peptide" evidence="6">
    <location>
        <begin position="1"/>
        <end position="24"/>
    </location>
</feature>
<evidence type="ECO:0000313" key="8">
    <source>
        <dbReference type="EMBL" id="KAB0379586.1"/>
    </source>
</evidence>
<feature type="compositionally biased region" description="Low complexity" evidence="5">
    <location>
        <begin position="376"/>
        <end position="389"/>
    </location>
</feature>
<dbReference type="InterPro" id="IPR036070">
    <property type="entry name" value="Nop_dom_sf"/>
</dbReference>
<keyword evidence="4" id="KW-0175">Coiled coil</keyword>
<evidence type="ECO:0000256" key="5">
    <source>
        <dbReference type="SAM" id="MobiDB-lite"/>
    </source>
</evidence>
<feature type="chain" id="PRO_5023874593" description="Nucleolar protein 5A" evidence="6">
    <location>
        <begin position="25"/>
        <end position="397"/>
    </location>
</feature>
<evidence type="ECO:0000259" key="7">
    <source>
        <dbReference type="PROSITE" id="PS51358"/>
    </source>
</evidence>
<sequence length="397" mass="44995">MLSVCMLFLKQYLFSSLLINKSCLEDPGPHPASYLFLTSKNSRSDLNALLFQLLPPLTQIKKETTANDPTVFFNNKHTKCLCIQRKHLGRKYPKILIVFYPRGKPVSILPPTGDLTTLEQDIDSSSKVNSSKAWLPVYTMLSHFMANHKVIQHADLIGEFLDLTYHRRDYEEHGENLKVHSKKIFPQLVSDTDEVANQFAPLSTDAGLGHVTYFSRALKTRGNTPKYRLIFHSTFIGRAAAKNKGRISQYLANKCSIASRIDCFSENLDVMKEAMVQLEKQEKKCLRKEKKRLAAIALETNERPKKKKKQKPQEKKKSFSKEVLVSSDLEETAGTGSLPKRKKSFPKEEPVTDPNESENKRVPKKKEKLSSKEEPLSSGPEKAAASKSSSSKKKKRL</sequence>
<organism evidence="8 9">
    <name type="scientific">Muntiacus reevesi</name>
    <name type="common">Reeves' muntjac</name>
    <name type="synonym">Cervus reevesi</name>
    <dbReference type="NCBI Taxonomy" id="9886"/>
    <lineage>
        <taxon>Eukaryota</taxon>
        <taxon>Metazoa</taxon>
        <taxon>Chordata</taxon>
        <taxon>Craniata</taxon>
        <taxon>Vertebrata</taxon>
        <taxon>Euteleostomi</taxon>
        <taxon>Mammalia</taxon>
        <taxon>Eutheria</taxon>
        <taxon>Laurasiatheria</taxon>
        <taxon>Artiodactyla</taxon>
        <taxon>Ruminantia</taxon>
        <taxon>Pecora</taxon>
        <taxon>Cervidae</taxon>
        <taxon>Muntiacinae</taxon>
        <taxon>Muntiacus</taxon>
    </lineage>
</organism>
<keyword evidence="6" id="KW-0732">Signal</keyword>
<dbReference type="Gene3D" id="1.10.246.90">
    <property type="entry name" value="Nop domain"/>
    <property type="match status" value="1"/>
</dbReference>